<dbReference type="PANTHER" id="PTHR42535:SF2">
    <property type="entry name" value="CHROMOSOME UNDETERMINED SCAFFOLD_146, WHOLE GENOME SHOTGUN SEQUENCE"/>
    <property type="match status" value="1"/>
</dbReference>
<dbReference type="InterPro" id="IPR013320">
    <property type="entry name" value="ConA-like_dom_sf"/>
</dbReference>
<gene>
    <name evidence="1" type="ORF">NAEGRDRAFT_73444</name>
</gene>
<dbReference type="EMBL" id="GG738905">
    <property type="protein sequence ID" value="EFC38653.1"/>
    <property type="molecule type" value="Genomic_DNA"/>
</dbReference>
<keyword evidence="2" id="KW-1185">Reference proteome</keyword>
<dbReference type="OrthoDB" id="9987655at2759"/>
<organism evidence="2">
    <name type="scientific">Naegleria gruberi</name>
    <name type="common">Amoeba</name>
    <dbReference type="NCBI Taxonomy" id="5762"/>
    <lineage>
        <taxon>Eukaryota</taxon>
        <taxon>Discoba</taxon>
        <taxon>Heterolobosea</taxon>
        <taxon>Tetramitia</taxon>
        <taxon>Eutetramitia</taxon>
        <taxon>Vahlkampfiidae</taxon>
        <taxon>Naegleria</taxon>
    </lineage>
</organism>
<evidence type="ECO:0000313" key="1">
    <source>
        <dbReference type="EMBL" id="EFC38653.1"/>
    </source>
</evidence>
<dbReference type="InParanoid" id="D2VWN5"/>
<dbReference type="Proteomes" id="UP000006671">
    <property type="component" value="Unassembled WGS sequence"/>
</dbReference>
<dbReference type="RefSeq" id="XP_002671397.1">
    <property type="nucleotide sequence ID" value="XM_002671351.1"/>
</dbReference>
<dbReference type="Pfam" id="PF13385">
    <property type="entry name" value="Laminin_G_3"/>
    <property type="match status" value="1"/>
</dbReference>
<dbReference type="AlphaFoldDB" id="D2VWN5"/>
<reference evidence="1 2" key="1">
    <citation type="journal article" date="2010" name="Cell">
        <title>The genome of Naegleria gruberi illuminates early eukaryotic versatility.</title>
        <authorList>
            <person name="Fritz-Laylin L.K."/>
            <person name="Prochnik S.E."/>
            <person name="Ginger M.L."/>
            <person name="Dacks J.B."/>
            <person name="Carpenter M.L."/>
            <person name="Field M.C."/>
            <person name="Kuo A."/>
            <person name="Paredez A."/>
            <person name="Chapman J."/>
            <person name="Pham J."/>
            <person name="Shu S."/>
            <person name="Neupane R."/>
            <person name="Cipriano M."/>
            <person name="Mancuso J."/>
            <person name="Tu H."/>
            <person name="Salamov A."/>
            <person name="Lindquist E."/>
            <person name="Shapiro H."/>
            <person name="Lucas S."/>
            <person name="Grigoriev I.V."/>
            <person name="Cande W.Z."/>
            <person name="Fulton C."/>
            <person name="Rokhsar D.S."/>
            <person name="Dawson S.C."/>
        </authorList>
    </citation>
    <scope>NUCLEOTIDE SEQUENCE [LARGE SCALE GENOMIC DNA]</scope>
    <source>
        <strain evidence="1 2">NEG-M</strain>
    </source>
</reference>
<name>D2VWN5_NAEGR</name>
<dbReference type="Gene3D" id="2.60.120.200">
    <property type="match status" value="1"/>
</dbReference>
<dbReference type="VEuPathDB" id="AmoebaDB:NAEGRDRAFT_73444"/>
<dbReference type="PANTHER" id="PTHR42535">
    <property type="entry name" value="OOKINETE PROTEIN, PUTATIVE-RELATED"/>
    <property type="match status" value="1"/>
</dbReference>
<protein>
    <submittedName>
        <fullName evidence="1">Predicted protein</fullName>
    </submittedName>
</protein>
<proteinExistence type="predicted"/>
<sequence>MRVSQLKKVKTALNNLNLEIQVISDRCNNYDGDDCNITRALNITGEFMYFSFDNGDLADKYGIPTESYGMSFSDASPRKPYYGKYAVFNKATSSNFNTNSPTWVTFGTGKSLSLWLRKLTNTDSGVVWSFLMSQPPLFQHMGSNGLASSDNLEFYWKTSSTLPIRFYSSSKLLDNEWHHLAVVCKATGVDIYIDGVLDNSSSSTFDPVTSNIKFGGLQGINSAFFSGHMDEIRMFNVELTAAQIQQIYNY</sequence>
<dbReference type="SUPFAM" id="SSF49899">
    <property type="entry name" value="Concanavalin A-like lectins/glucanases"/>
    <property type="match status" value="1"/>
</dbReference>
<accession>D2VWN5</accession>
<dbReference type="KEGG" id="ngr:NAEGRDRAFT_73444"/>
<dbReference type="GeneID" id="8862742"/>
<evidence type="ECO:0000313" key="2">
    <source>
        <dbReference type="Proteomes" id="UP000006671"/>
    </source>
</evidence>